<dbReference type="PANTHER" id="PTHR10083:SF373">
    <property type="entry name" value="SERINE PEPTIDASE INHIBITOR, KUNITZ TYPE, 2"/>
    <property type="match status" value="1"/>
</dbReference>
<dbReference type="PROSITE" id="PS50279">
    <property type="entry name" value="BPTI_KUNITZ_2"/>
    <property type="match status" value="1"/>
</dbReference>
<keyword evidence="1" id="KW-0646">Protease inhibitor</keyword>
<evidence type="ECO:0000256" key="2">
    <source>
        <dbReference type="ARBA" id="ARBA00022900"/>
    </source>
</evidence>
<dbReference type="InterPro" id="IPR020901">
    <property type="entry name" value="Prtase_inh_Kunz-CS"/>
</dbReference>
<dbReference type="AlphaFoldDB" id="A0A914ZE10"/>
<keyword evidence="2" id="KW-0722">Serine protease inhibitor</keyword>
<dbReference type="Proteomes" id="UP000887577">
    <property type="component" value="Unplaced"/>
</dbReference>
<dbReference type="FunFam" id="4.10.410.10:FF:000004">
    <property type="entry name" value="Tissue factor pathway inhibitor"/>
    <property type="match status" value="1"/>
</dbReference>
<keyword evidence="3" id="KW-1015">Disulfide bond</keyword>
<dbReference type="PRINTS" id="PR00759">
    <property type="entry name" value="BASICPTASE"/>
</dbReference>
<dbReference type="SMART" id="SM00131">
    <property type="entry name" value="KU"/>
    <property type="match status" value="1"/>
</dbReference>
<dbReference type="InterPro" id="IPR002223">
    <property type="entry name" value="Kunitz_BPTI"/>
</dbReference>
<evidence type="ECO:0000259" key="5">
    <source>
        <dbReference type="PROSITE" id="PS50279"/>
    </source>
</evidence>
<dbReference type="SUPFAM" id="SSF57362">
    <property type="entry name" value="BPTI-like"/>
    <property type="match status" value="1"/>
</dbReference>
<dbReference type="PROSITE" id="PS00280">
    <property type="entry name" value="BPTI_KUNITZ_1"/>
    <property type="match status" value="1"/>
</dbReference>
<protein>
    <submittedName>
        <fullName evidence="7">BPTI/Kunitz inhibitor domain-containing protein</fullName>
    </submittedName>
</protein>
<dbReference type="CDD" id="cd00109">
    <property type="entry name" value="Kunitz-type"/>
    <property type="match status" value="1"/>
</dbReference>
<keyword evidence="4" id="KW-0732">Signal</keyword>
<dbReference type="GO" id="GO:0005615">
    <property type="term" value="C:extracellular space"/>
    <property type="evidence" value="ECO:0007669"/>
    <property type="project" value="TreeGrafter"/>
</dbReference>
<evidence type="ECO:0000256" key="4">
    <source>
        <dbReference type="SAM" id="SignalP"/>
    </source>
</evidence>
<sequence>MKLLTVLCLIISIKVSSEIVLKNEKLSKASEKSLEFIEKRKIEGVKNNEEQLLKKNIYTHDKNPICFLAAESGPCLALFRPYFFNKESGKCETFIYGGCKGNSNRFKTQKECEEECGSLN</sequence>
<keyword evidence="6" id="KW-1185">Reference proteome</keyword>
<organism evidence="6 7">
    <name type="scientific">Panagrolaimus superbus</name>
    <dbReference type="NCBI Taxonomy" id="310955"/>
    <lineage>
        <taxon>Eukaryota</taxon>
        <taxon>Metazoa</taxon>
        <taxon>Ecdysozoa</taxon>
        <taxon>Nematoda</taxon>
        <taxon>Chromadorea</taxon>
        <taxon>Rhabditida</taxon>
        <taxon>Tylenchina</taxon>
        <taxon>Panagrolaimomorpha</taxon>
        <taxon>Panagrolaimoidea</taxon>
        <taxon>Panagrolaimidae</taxon>
        <taxon>Panagrolaimus</taxon>
    </lineage>
</organism>
<dbReference type="WBParaSite" id="PSU_v2.g9905.t1">
    <property type="protein sequence ID" value="PSU_v2.g9905.t1"/>
    <property type="gene ID" value="PSU_v2.g9905"/>
</dbReference>
<dbReference type="InterPro" id="IPR036880">
    <property type="entry name" value="Kunitz_BPTI_sf"/>
</dbReference>
<feature type="domain" description="BPTI/Kunitz inhibitor" evidence="5">
    <location>
        <begin position="66"/>
        <end position="116"/>
    </location>
</feature>
<proteinExistence type="predicted"/>
<dbReference type="GO" id="GO:0004867">
    <property type="term" value="F:serine-type endopeptidase inhibitor activity"/>
    <property type="evidence" value="ECO:0007669"/>
    <property type="project" value="UniProtKB-KW"/>
</dbReference>
<accession>A0A914ZE10</accession>
<feature type="chain" id="PRO_5037714475" evidence="4">
    <location>
        <begin position="18"/>
        <end position="120"/>
    </location>
</feature>
<evidence type="ECO:0000313" key="6">
    <source>
        <dbReference type="Proteomes" id="UP000887577"/>
    </source>
</evidence>
<feature type="signal peptide" evidence="4">
    <location>
        <begin position="1"/>
        <end position="17"/>
    </location>
</feature>
<dbReference type="PANTHER" id="PTHR10083">
    <property type="entry name" value="KUNITZ-TYPE PROTEASE INHIBITOR-RELATED"/>
    <property type="match status" value="1"/>
</dbReference>
<evidence type="ECO:0000256" key="1">
    <source>
        <dbReference type="ARBA" id="ARBA00022690"/>
    </source>
</evidence>
<name>A0A914ZE10_9BILA</name>
<dbReference type="Pfam" id="PF00014">
    <property type="entry name" value="Kunitz_BPTI"/>
    <property type="match status" value="1"/>
</dbReference>
<evidence type="ECO:0000256" key="3">
    <source>
        <dbReference type="ARBA" id="ARBA00023157"/>
    </source>
</evidence>
<dbReference type="InterPro" id="IPR050098">
    <property type="entry name" value="TFPI/VKTCI-like"/>
</dbReference>
<reference evidence="7" key="1">
    <citation type="submission" date="2022-11" db="UniProtKB">
        <authorList>
            <consortium name="WormBaseParasite"/>
        </authorList>
    </citation>
    <scope>IDENTIFICATION</scope>
</reference>
<dbReference type="Gene3D" id="4.10.410.10">
    <property type="entry name" value="Pancreatic trypsin inhibitor Kunitz domain"/>
    <property type="match status" value="1"/>
</dbReference>
<evidence type="ECO:0000313" key="7">
    <source>
        <dbReference type="WBParaSite" id="PSU_v2.g9905.t1"/>
    </source>
</evidence>